<keyword evidence="2" id="KW-1185">Reference proteome</keyword>
<evidence type="ECO:0000313" key="1">
    <source>
        <dbReference type="EMBL" id="KAH7690180.1"/>
    </source>
</evidence>
<organism evidence="1 2">
    <name type="scientific">Dioscorea alata</name>
    <name type="common">Purple yam</name>
    <dbReference type="NCBI Taxonomy" id="55571"/>
    <lineage>
        <taxon>Eukaryota</taxon>
        <taxon>Viridiplantae</taxon>
        <taxon>Streptophyta</taxon>
        <taxon>Embryophyta</taxon>
        <taxon>Tracheophyta</taxon>
        <taxon>Spermatophyta</taxon>
        <taxon>Magnoliopsida</taxon>
        <taxon>Liliopsida</taxon>
        <taxon>Dioscoreales</taxon>
        <taxon>Dioscoreaceae</taxon>
        <taxon>Dioscorea</taxon>
    </lineage>
</organism>
<dbReference type="EMBL" id="CM037012">
    <property type="protein sequence ID" value="KAH7690180.1"/>
    <property type="molecule type" value="Genomic_DNA"/>
</dbReference>
<evidence type="ECO:0000313" key="2">
    <source>
        <dbReference type="Proteomes" id="UP000827976"/>
    </source>
</evidence>
<reference evidence="2" key="1">
    <citation type="journal article" date="2022" name="Nat. Commun.">
        <title>Chromosome evolution and the genetic basis of agronomically important traits in greater yam.</title>
        <authorList>
            <person name="Bredeson J.V."/>
            <person name="Lyons J.B."/>
            <person name="Oniyinde I.O."/>
            <person name="Okereke N.R."/>
            <person name="Kolade O."/>
            <person name="Nnabue I."/>
            <person name="Nwadili C.O."/>
            <person name="Hribova E."/>
            <person name="Parker M."/>
            <person name="Nwogha J."/>
            <person name="Shu S."/>
            <person name="Carlson J."/>
            <person name="Kariba R."/>
            <person name="Muthemba S."/>
            <person name="Knop K."/>
            <person name="Barton G.J."/>
            <person name="Sherwood A.V."/>
            <person name="Lopez-Montes A."/>
            <person name="Asiedu R."/>
            <person name="Jamnadass R."/>
            <person name="Muchugi A."/>
            <person name="Goodstein D."/>
            <person name="Egesi C.N."/>
            <person name="Featherston J."/>
            <person name="Asfaw A."/>
            <person name="Simpson G.G."/>
            <person name="Dolezel J."/>
            <person name="Hendre P.S."/>
            <person name="Van Deynze A."/>
            <person name="Kumar P.L."/>
            <person name="Obidiegwu J.E."/>
            <person name="Bhattacharjee R."/>
            <person name="Rokhsar D.S."/>
        </authorList>
    </citation>
    <scope>NUCLEOTIDE SEQUENCE [LARGE SCALE GENOMIC DNA]</scope>
    <source>
        <strain evidence="2">cv. TDa95/00328</strain>
    </source>
</reference>
<protein>
    <submittedName>
        <fullName evidence="1">Small auxin-up RNA protein</fullName>
    </submittedName>
</protein>
<gene>
    <name evidence="1" type="ORF">IHE45_02G028500</name>
</gene>
<comment type="caution">
    <text evidence="1">The sequence shown here is derived from an EMBL/GenBank/DDBJ whole genome shotgun (WGS) entry which is preliminary data.</text>
</comment>
<sequence length="178" mass="20084">MLCSSCIYITFQIIHIPQINGIELICNHLSSTMVNPKRLVEMAQKWRRMAQSGRRRILMSRTNSGLKSSEGSLASKGHFVVYTKDGRRFVVPLAHLNSNVFKELFRLSEEEFGLPGDRPIILPCDAVFMEQLVVILRRRISEDVEKALLNSIVSNRCSTSSSPFSHASTNSYALVHGF</sequence>
<accession>A0ACB7WNW6</accession>
<name>A0ACB7WNW6_DIOAL</name>
<dbReference type="Proteomes" id="UP000827976">
    <property type="component" value="Chromosome 2"/>
</dbReference>
<proteinExistence type="predicted"/>